<dbReference type="STRING" id="1805483.A0A177EH82"/>
<dbReference type="InterPro" id="IPR023313">
    <property type="entry name" value="UBQ-conjugating_AS"/>
</dbReference>
<dbReference type="VEuPathDB" id="MicrosporidiaDB:NEDG_01811"/>
<comment type="catalytic activity">
    <reaction evidence="1">
        <text>S-ubiquitinyl-[E1 ubiquitin-activating enzyme]-L-cysteine + [E2 ubiquitin-conjugating enzyme]-L-cysteine = [E1 ubiquitin-activating enzyme]-L-cysteine + S-ubiquitinyl-[E2 ubiquitin-conjugating enzyme]-L-cysteine.</text>
        <dbReference type="EC" id="2.3.2.23"/>
    </reaction>
</comment>
<proteinExistence type="inferred from homology"/>
<evidence type="ECO:0000313" key="10">
    <source>
        <dbReference type="EMBL" id="OAG31333.1"/>
    </source>
</evidence>
<dbReference type="GO" id="GO:0061631">
    <property type="term" value="F:ubiquitin conjugating enzyme activity"/>
    <property type="evidence" value="ECO:0007669"/>
    <property type="project" value="UniProtKB-EC"/>
</dbReference>
<keyword evidence="3" id="KW-0808">Transferase</keyword>
<evidence type="ECO:0000256" key="7">
    <source>
        <dbReference type="PROSITE-ProRule" id="PRU10133"/>
    </source>
</evidence>
<name>A0A177EH82_9MICR</name>
<dbReference type="EMBL" id="LTDL01000019">
    <property type="protein sequence ID" value="OAG31333.1"/>
    <property type="molecule type" value="Genomic_DNA"/>
</dbReference>
<evidence type="ECO:0000313" key="11">
    <source>
        <dbReference type="Proteomes" id="UP000185944"/>
    </source>
</evidence>
<accession>A0A177EH82</accession>
<evidence type="ECO:0000256" key="2">
    <source>
        <dbReference type="ARBA" id="ARBA00004906"/>
    </source>
</evidence>
<evidence type="ECO:0000256" key="8">
    <source>
        <dbReference type="RuleBase" id="RU362109"/>
    </source>
</evidence>
<evidence type="ECO:0000256" key="1">
    <source>
        <dbReference type="ARBA" id="ARBA00000485"/>
    </source>
</evidence>
<feature type="active site" description="Glycyl thioester intermediate" evidence="7">
    <location>
        <position position="100"/>
    </location>
</feature>
<comment type="pathway">
    <text evidence="2">Protein modification; protein ubiquitination.</text>
</comment>
<evidence type="ECO:0000256" key="6">
    <source>
        <dbReference type="ARBA" id="ARBA00022840"/>
    </source>
</evidence>
<dbReference type="InterPro" id="IPR016135">
    <property type="entry name" value="UBQ-conjugating_enzyme/RWD"/>
</dbReference>
<dbReference type="RefSeq" id="XP_067545029.1">
    <property type="nucleotide sequence ID" value="XM_067689229.1"/>
</dbReference>
<reference evidence="10 11" key="1">
    <citation type="submission" date="2016-02" db="EMBL/GenBank/DDBJ databases">
        <title>Discovery of a natural microsporidian pathogen with a broad tissue tropism in Caenorhabditis elegans.</title>
        <authorList>
            <person name="Luallen R.J."/>
            <person name="Reinke A.W."/>
            <person name="Tong L."/>
            <person name="Botts M.R."/>
            <person name="Felix M.-A."/>
            <person name="Troemel E.R."/>
        </authorList>
    </citation>
    <scope>NUCLEOTIDE SEQUENCE [LARGE SCALE GENOMIC DNA]</scope>
    <source>
        <strain evidence="10 11">JUm2807</strain>
    </source>
</reference>
<dbReference type="Proteomes" id="UP000185944">
    <property type="component" value="Unassembled WGS sequence"/>
</dbReference>
<dbReference type="FunFam" id="3.10.110.10:FF:000101">
    <property type="entry name" value="Ubiquitin-conjugating enzyme E2 D2"/>
    <property type="match status" value="1"/>
</dbReference>
<dbReference type="InterPro" id="IPR000608">
    <property type="entry name" value="UBC"/>
</dbReference>
<evidence type="ECO:0000256" key="3">
    <source>
        <dbReference type="ARBA" id="ARBA00022679"/>
    </source>
</evidence>
<dbReference type="Gene3D" id="3.10.110.10">
    <property type="entry name" value="Ubiquitin Conjugating Enzyme"/>
    <property type="match status" value="1"/>
</dbReference>
<keyword evidence="6 8" id="KW-0067">ATP-binding</keyword>
<gene>
    <name evidence="10" type="ORF">NEDG_01811</name>
</gene>
<dbReference type="AlphaFoldDB" id="A0A177EH82"/>
<dbReference type="Pfam" id="PF00179">
    <property type="entry name" value="UQ_con"/>
    <property type="match status" value="1"/>
</dbReference>
<organism evidence="10 11">
    <name type="scientific">Nematocida displodere</name>
    <dbReference type="NCBI Taxonomy" id="1805483"/>
    <lineage>
        <taxon>Eukaryota</taxon>
        <taxon>Fungi</taxon>
        <taxon>Fungi incertae sedis</taxon>
        <taxon>Microsporidia</taxon>
        <taxon>Nematocida</taxon>
    </lineage>
</organism>
<dbReference type="SUPFAM" id="SSF54495">
    <property type="entry name" value="UBC-like"/>
    <property type="match status" value="1"/>
</dbReference>
<dbReference type="GO" id="GO:0005524">
    <property type="term" value="F:ATP binding"/>
    <property type="evidence" value="ECO:0007669"/>
    <property type="project" value="UniProtKB-UniRule"/>
</dbReference>
<keyword evidence="11" id="KW-1185">Reference proteome</keyword>
<evidence type="ECO:0000256" key="5">
    <source>
        <dbReference type="ARBA" id="ARBA00022786"/>
    </source>
</evidence>
<feature type="domain" description="UBC core" evidence="9">
    <location>
        <begin position="6"/>
        <end position="162"/>
    </location>
</feature>
<dbReference type="GeneID" id="93648161"/>
<dbReference type="GO" id="GO:0000209">
    <property type="term" value="P:protein polyubiquitination"/>
    <property type="evidence" value="ECO:0007669"/>
    <property type="project" value="EnsemblFungi"/>
</dbReference>
<comment type="caution">
    <text evidence="10">The sequence shown here is derived from an EMBL/GenBank/DDBJ whole genome shotgun (WGS) entry which is preliminary data.</text>
</comment>
<dbReference type="PANTHER" id="PTHR24068">
    <property type="entry name" value="UBIQUITIN-CONJUGATING ENZYME E2"/>
    <property type="match status" value="1"/>
</dbReference>
<sequence length="176" mass="20363">MLQQTNSAKRIMKELKDIKGGSEKDKTRTEGEQILVMAPIDDSDIYTWRGKICPPLGSNYHGGSFYLDIKFPTDYPFKPPKIRFITRIYHPNINTNGTICLDILNEKWSPALTISKVMMSICSWLDEPNPDDPLVPDIASVCKIEPARYKEKCMEWTLKYAMDRTNDIEEWKKVEL</sequence>
<evidence type="ECO:0000259" key="9">
    <source>
        <dbReference type="PROSITE" id="PS50127"/>
    </source>
</evidence>
<comment type="similarity">
    <text evidence="8">Belongs to the ubiquitin-conjugating enzyme family.</text>
</comment>
<dbReference type="PROSITE" id="PS50127">
    <property type="entry name" value="UBC_2"/>
    <property type="match status" value="1"/>
</dbReference>
<dbReference type="SMART" id="SM00212">
    <property type="entry name" value="UBCc"/>
    <property type="match status" value="1"/>
</dbReference>
<dbReference type="OrthoDB" id="7851174at2759"/>
<protein>
    <submittedName>
        <fullName evidence="10">Ubiquitin-conjugating enzyme E2 D/E</fullName>
    </submittedName>
</protein>
<dbReference type="GO" id="GO:0070628">
    <property type="term" value="F:proteasome binding"/>
    <property type="evidence" value="ECO:0007669"/>
    <property type="project" value="EnsemblFungi"/>
</dbReference>
<keyword evidence="4 8" id="KW-0547">Nucleotide-binding</keyword>
<evidence type="ECO:0000256" key="4">
    <source>
        <dbReference type="ARBA" id="ARBA00022741"/>
    </source>
</evidence>
<keyword evidence="5 8" id="KW-0833">Ubl conjugation pathway</keyword>
<dbReference type="PROSITE" id="PS00183">
    <property type="entry name" value="UBC_1"/>
    <property type="match status" value="1"/>
</dbReference>